<evidence type="ECO:0000313" key="1">
    <source>
        <dbReference type="EMBL" id="KAJ6426369.1"/>
    </source>
</evidence>
<evidence type="ECO:0000313" key="2">
    <source>
        <dbReference type="Proteomes" id="UP001162972"/>
    </source>
</evidence>
<accession>A0AAD6KMP7</accession>
<reference evidence="1 2" key="1">
    <citation type="journal article" date="2023" name="Int. J. Mol. Sci.">
        <title>De Novo Assembly and Annotation of 11 Diverse Shrub Willow (Salix) Genomes Reveals Novel Gene Organization in Sex-Linked Regions.</title>
        <authorList>
            <person name="Hyden B."/>
            <person name="Feng K."/>
            <person name="Yates T.B."/>
            <person name="Jawdy S."/>
            <person name="Cereghino C."/>
            <person name="Smart L.B."/>
            <person name="Muchero W."/>
        </authorList>
    </citation>
    <scope>NUCLEOTIDE SEQUENCE [LARGE SCALE GENOMIC DNA]</scope>
    <source>
        <tissue evidence="1">Shoot tip</tissue>
    </source>
</reference>
<protein>
    <submittedName>
        <fullName evidence="1">Uncharacterized protein</fullName>
    </submittedName>
</protein>
<dbReference type="AlphaFoldDB" id="A0AAD6KMP7"/>
<organism evidence="1 2">
    <name type="scientific">Salix udensis</name>
    <dbReference type="NCBI Taxonomy" id="889485"/>
    <lineage>
        <taxon>Eukaryota</taxon>
        <taxon>Viridiplantae</taxon>
        <taxon>Streptophyta</taxon>
        <taxon>Embryophyta</taxon>
        <taxon>Tracheophyta</taxon>
        <taxon>Spermatophyta</taxon>
        <taxon>Magnoliopsida</taxon>
        <taxon>eudicotyledons</taxon>
        <taxon>Gunneridae</taxon>
        <taxon>Pentapetalae</taxon>
        <taxon>rosids</taxon>
        <taxon>fabids</taxon>
        <taxon>Malpighiales</taxon>
        <taxon>Salicaceae</taxon>
        <taxon>Saliceae</taxon>
        <taxon>Salix</taxon>
    </lineage>
</organism>
<comment type="caution">
    <text evidence="1">The sequence shown here is derived from an EMBL/GenBank/DDBJ whole genome shotgun (WGS) entry which is preliminary data.</text>
</comment>
<name>A0AAD6KMP7_9ROSI</name>
<keyword evidence="2" id="KW-1185">Reference proteome</keyword>
<sequence>MAASGQLPEDKVYSKAVLLSIKNQWFSSTEVGIKRRGPPERDPFSFGKLQIRCSHFNSICHLQLVPRHRPDIKFLQGVTICVLVKLNV</sequence>
<proteinExistence type="predicted"/>
<dbReference type="Proteomes" id="UP001162972">
    <property type="component" value="Chromosome 1"/>
</dbReference>
<dbReference type="EMBL" id="JAPFFJ010000005">
    <property type="protein sequence ID" value="KAJ6426369.1"/>
    <property type="molecule type" value="Genomic_DNA"/>
</dbReference>
<gene>
    <name evidence="1" type="ORF">OIU84_022058</name>
</gene>